<reference evidence="2" key="1">
    <citation type="journal article" date="2019" name="Int. J. Syst. Evol. Microbiol.">
        <title>The Global Catalogue of Microorganisms (GCM) 10K type strain sequencing project: providing services to taxonomists for standard genome sequencing and annotation.</title>
        <authorList>
            <consortium name="The Broad Institute Genomics Platform"/>
            <consortium name="The Broad Institute Genome Sequencing Center for Infectious Disease"/>
            <person name="Wu L."/>
            <person name="Ma J."/>
        </authorList>
    </citation>
    <scope>NUCLEOTIDE SEQUENCE [LARGE SCALE GENOMIC DNA]</scope>
    <source>
        <strain evidence="2">CCUG 56401</strain>
    </source>
</reference>
<gene>
    <name evidence="1" type="ORF">ACFQ16_04930</name>
</gene>
<keyword evidence="2" id="KW-1185">Reference proteome</keyword>
<proteinExistence type="predicted"/>
<comment type="caution">
    <text evidence="1">The sequence shown here is derived from an EMBL/GenBank/DDBJ whole genome shotgun (WGS) entry which is preliminary data.</text>
</comment>
<dbReference type="RefSeq" id="WP_345601356.1">
    <property type="nucleotide sequence ID" value="NZ_BAABLT010000033.1"/>
</dbReference>
<evidence type="ECO:0000313" key="1">
    <source>
        <dbReference type="EMBL" id="MFD0919083.1"/>
    </source>
</evidence>
<sequence length="128" mass="14136">MAIMAARPNGLSVKEIMDTTDLSRSQVAAGILWIKEKAAGENLTPLSWSRKEGYRFSDDPTDWIEYERSQTRKTLTGLVRMVKSTLDPHLQREPTDSWATMASSQLAGIIKGLEFITAQHVTAAPSGT</sequence>
<name>A0ABW3FNG0_9PSEU</name>
<evidence type="ECO:0008006" key="3">
    <source>
        <dbReference type="Google" id="ProtNLM"/>
    </source>
</evidence>
<dbReference type="EMBL" id="JBHTIW010000002">
    <property type="protein sequence ID" value="MFD0919083.1"/>
    <property type="molecule type" value="Genomic_DNA"/>
</dbReference>
<dbReference type="Proteomes" id="UP001597018">
    <property type="component" value="Unassembled WGS sequence"/>
</dbReference>
<accession>A0ABW3FNG0</accession>
<evidence type="ECO:0000313" key="2">
    <source>
        <dbReference type="Proteomes" id="UP001597018"/>
    </source>
</evidence>
<protein>
    <recommendedName>
        <fullName evidence="3">RacP protein</fullName>
    </recommendedName>
</protein>
<organism evidence="1 2">
    <name type="scientific">Saccharopolyspora rosea</name>
    <dbReference type="NCBI Taxonomy" id="524884"/>
    <lineage>
        <taxon>Bacteria</taxon>
        <taxon>Bacillati</taxon>
        <taxon>Actinomycetota</taxon>
        <taxon>Actinomycetes</taxon>
        <taxon>Pseudonocardiales</taxon>
        <taxon>Pseudonocardiaceae</taxon>
        <taxon>Saccharopolyspora</taxon>
    </lineage>
</organism>